<keyword evidence="2" id="KW-1185">Reference proteome</keyword>
<gene>
    <name evidence="1" type="ORF">DILT_LOCUS2161</name>
</gene>
<dbReference type="AlphaFoldDB" id="A0A3P6TTE4"/>
<dbReference type="Proteomes" id="UP000281553">
    <property type="component" value="Unassembled WGS sequence"/>
</dbReference>
<reference evidence="1 2" key="1">
    <citation type="submission" date="2018-11" db="EMBL/GenBank/DDBJ databases">
        <authorList>
            <consortium name="Pathogen Informatics"/>
        </authorList>
    </citation>
    <scope>NUCLEOTIDE SEQUENCE [LARGE SCALE GENOMIC DNA]</scope>
</reference>
<accession>A0A3P6TTE4</accession>
<proteinExistence type="predicted"/>
<organism evidence="1 2">
    <name type="scientific">Dibothriocephalus latus</name>
    <name type="common">Fish tapeworm</name>
    <name type="synonym">Diphyllobothrium latum</name>
    <dbReference type="NCBI Taxonomy" id="60516"/>
    <lineage>
        <taxon>Eukaryota</taxon>
        <taxon>Metazoa</taxon>
        <taxon>Spiralia</taxon>
        <taxon>Lophotrochozoa</taxon>
        <taxon>Platyhelminthes</taxon>
        <taxon>Cestoda</taxon>
        <taxon>Eucestoda</taxon>
        <taxon>Diphyllobothriidea</taxon>
        <taxon>Diphyllobothriidae</taxon>
        <taxon>Dibothriocephalus</taxon>
    </lineage>
</organism>
<sequence>MRWGKSFTILSDYAPVIKHLDDVMNRFYDPVDYRARRQNGSRQWIDFPRMCTPYCLEGGITLASVALARAGSLYS</sequence>
<protein>
    <submittedName>
        <fullName evidence="1">Uncharacterized protein</fullName>
    </submittedName>
</protein>
<dbReference type="EMBL" id="UYRU01041752">
    <property type="protein sequence ID" value="VDK69518.1"/>
    <property type="molecule type" value="Genomic_DNA"/>
</dbReference>
<name>A0A3P6TTE4_DIBLA</name>
<evidence type="ECO:0000313" key="1">
    <source>
        <dbReference type="EMBL" id="VDK69518.1"/>
    </source>
</evidence>
<evidence type="ECO:0000313" key="2">
    <source>
        <dbReference type="Proteomes" id="UP000281553"/>
    </source>
</evidence>